<dbReference type="PROSITE" id="PS50181">
    <property type="entry name" value="FBOX"/>
    <property type="match status" value="1"/>
</dbReference>
<evidence type="ECO:0000256" key="1">
    <source>
        <dbReference type="SAM" id="MobiDB-lite"/>
    </source>
</evidence>
<feature type="compositionally biased region" description="Acidic residues" evidence="1">
    <location>
        <begin position="371"/>
        <end position="381"/>
    </location>
</feature>
<accession>A0A6A6K424</accession>
<keyword evidence="4" id="KW-1185">Reference proteome</keyword>
<dbReference type="Pfam" id="PF07734">
    <property type="entry name" value="FBA_1"/>
    <property type="match status" value="1"/>
</dbReference>
<dbReference type="PANTHER" id="PTHR31672">
    <property type="entry name" value="BNACNNG10540D PROTEIN"/>
    <property type="match status" value="1"/>
</dbReference>
<comment type="caution">
    <text evidence="3">The sequence shown here is derived from an EMBL/GenBank/DDBJ whole genome shotgun (WGS) entry which is preliminary data.</text>
</comment>
<dbReference type="PANTHER" id="PTHR31672:SF10">
    <property type="entry name" value="F-BOX DOMAIN-CONTAINING PROTEIN"/>
    <property type="match status" value="1"/>
</dbReference>
<gene>
    <name evidence="3" type="ORF">GH714_043515</name>
</gene>
<name>A0A6A6K424_HEVBR</name>
<feature type="region of interest" description="Disordered" evidence="1">
    <location>
        <begin position="371"/>
        <end position="416"/>
    </location>
</feature>
<dbReference type="AlphaFoldDB" id="A0A6A6K424"/>
<dbReference type="InterPro" id="IPR001810">
    <property type="entry name" value="F-box_dom"/>
</dbReference>
<dbReference type="SUPFAM" id="SSF81383">
    <property type="entry name" value="F-box domain"/>
    <property type="match status" value="1"/>
</dbReference>
<dbReference type="SMART" id="SM00256">
    <property type="entry name" value="FBOX"/>
    <property type="match status" value="1"/>
</dbReference>
<dbReference type="Proteomes" id="UP000467840">
    <property type="component" value="Unassembled WGS sequence"/>
</dbReference>
<feature type="domain" description="F-box" evidence="2">
    <location>
        <begin position="1"/>
        <end position="46"/>
    </location>
</feature>
<dbReference type="NCBIfam" id="TIGR01640">
    <property type="entry name" value="F_box_assoc_1"/>
    <property type="match status" value="1"/>
</dbReference>
<evidence type="ECO:0000259" key="2">
    <source>
        <dbReference type="PROSITE" id="PS50181"/>
    </source>
</evidence>
<dbReference type="EMBL" id="JAAGAX010000020">
    <property type="protein sequence ID" value="KAF2283185.1"/>
    <property type="molecule type" value="Genomic_DNA"/>
</dbReference>
<evidence type="ECO:0000313" key="4">
    <source>
        <dbReference type="Proteomes" id="UP000467840"/>
    </source>
</evidence>
<dbReference type="Pfam" id="PF00646">
    <property type="entry name" value="F-box"/>
    <property type="match status" value="1"/>
</dbReference>
<feature type="compositionally biased region" description="Polar residues" evidence="1">
    <location>
        <begin position="401"/>
        <end position="412"/>
    </location>
</feature>
<dbReference type="CDD" id="cd22157">
    <property type="entry name" value="F-box_AtFBW1-like"/>
    <property type="match status" value="1"/>
</dbReference>
<dbReference type="Gene3D" id="1.20.1280.50">
    <property type="match status" value="1"/>
</dbReference>
<evidence type="ECO:0000313" key="3">
    <source>
        <dbReference type="EMBL" id="KAF2283185.1"/>
    </source>
</evidence>
<proteinExistence type="predicted"/>
<sequence>MSDHLPQELLEEILSRLPVKSILICRCVSKTWYSLITNPSFIAHHLKKTAARNSGLLFFSYCKTEPCPPYRNNESYLLYPDELFANPVEELDCPCKGFKGLFDIVGSCNGVFCLSYGYYAPALWNPSVRKIVNIPRPNVTFTSHGFHKHSHGFGFDSSTGDYKLVRIVYLPDSNFNFDKIPPLVEIYSLRSRGWRKVDNDLKCVIPDFSTSAFLNGTCHWVATKPPNGPGVCDAILSFSLGDEVFGEMEVPDCLAKKYHYINVAVSDGSLLLVAFTETTEERCFSVWMMKEYGVPGSWTKLFNISHLANIRRFIAFRQSGEALLVNRGEELFFYDPKTEEFSHTEIWGTPSSFYLDTLVESLVLLDEPNEFAEEEPSEDDGSSGVSNENSSSPDGVDMDLQKNNEGNQNANSPIILNEANEILEEVASTSNSQMAIDKANEEA</sequence>
<dbReference type="InterPro" id="IPR017451">
    <property type="entry name" value="F-box-assoc_interact_dom"/>
</dbReference>
<organism evidence="3 4">
    <name type="scientific">Hevea brasiliensis</name>
    <name type="common">Para rubber tree</name>
    <name type="synonym">Siphonia brasiliensis</name>
    <dbReference type="NCBI Taxonomy" id="3981"/>
    <lineage>
        <taxon>Eukaryota</taxon>
        <taxon>Viridiplantae</taxon>
        <taxon>Streptophyta</taxon>
        <taxon>Embryophyta</taxon>
        <taxon>Tracheophyta</taxon>
        <taxon>Spermatophyta</taxon>
        <taxon>Magnoliopsida</taxon>
        <taxon>eudicotyledons</taxon>
        <taxon>Gunneridae</taxon>
        <taxon>Pentapetalae</taxon>
        <taxon>rosids</taxon>
        <taxon>fabids</taxon>
        <taxon>Malpighiales</taxon>
        <taxon>Euphorbiaceae</taxon>
        <taxon>Crotonoideae</taxon>
        <taxon>Micrandreae</taxon>
        <taxon>Hevea</taxon>
    </lineage>
</organism>
<feature type="compositionally biased region" description="Low complexity" evidence="1">
    <location>
        <begin position="382"/>
        <end position="392"/>
    </location>
</feature>
<protein>
    <recommendedName>
        <fullName evidence="2">F-box domain-containing protein</fullName>
    </recommendedName>
</protein>
<dbReference type="InterPro" id="IPR036047">
    <property type="entry name" value="F-box-like_dom_sf"/>
</dbReference>
<dbReference type="InterPro" id="IPR006527">
    <property type="entry name" value="F-box-assoc_dom_typ1"/>
</dbReference>
<dbReference type="InterPro" id="IPR050796">
    <property type="entry name" value="SCF_F-box_component"/>
</dbReference>
<reference evidence="3 4" key="1">
    <citation type="journal article" date="2020" name="Mol. Plant">
        <title>The Chromosome-Based Rubber Tree Genome Provides New Insights into Spurge Genome Evolution and Rubber Biosynthesis.</title>
        <authorList>
            <person name="Liu J."/>
            <person name="Shi C."/>
            <person name="Shi C.C."/>
            <person name="Li W."/>
            <person name="Zhang Q.J."/>
            <person name="Zhang Y."/>
            <person name="Li K."/>
            <person name="Lu H.F."/>
            <person name="Shi C."/>
            <person name="Zhu S.T."/>
            <person name="Xiao Z.Y."/>
            <person name="Nan H."/>
            <person name="Yue Y."/>
            <person name="Zhu X.G."/>
            <person name="Wu Y."/>
            <person name="Hong X.N."/>
            <person name="Fan G.Y."/>
            <person name="Tong Y."/>
            <person name="Zhang D."/>
            <person name="Mao C.L."/>
            <person name="Liu Y.L."/>
            <person name="Hao S.J."/>
            <person name="Liu W.Q."/>
            <person name="Lv M.Q."/>
            <person name="Zhang H.B."/>
            <person name="Liu Y."/>
            <person name="Hu-Tang G.R."/>
            <person name="Wang J.P."/>
            <person name="Wang J.H."/>
            <person name="Sun Y.H."/>
            <person name="Ni S.B."/>
            <person name="Chen W.B."/>
            <person name="Zhang X.C."/>
            <person name="Jiao Y.N."/>
            <person name="Eichler E.E."/>
            <person name="Li G.H."/>
            <person name="Liu X."/>
            <person name="Gao L.Z."/>
        </authorList>
    </citation>
    <scope>NUCLEOTIDE SEQUENCE [LARGE SCALE GENOMIC DNA]</scope>
    <source>
        <strain evidence="4">cv. GT1</strain>
        <tissue evidence="3">Leaf</tissue>
    </source>
</reference>